<feature type="region of interest" description="Disordered" evidence="2">
    <location>
        <begin position="674"/>
        <end position="693"/>
    </location>
</feature>
<evidence type="ECO:0000259" key="3">
    <source>
        <dbReference type="Pfam" id="PF13569"/>
    </source>
</evidence>
<proteinExistence type="predicted"/>
<evidence type="ECO:0000256" key="1">
    <source>
        <dbReference type="SAM" id="Coils"/>
    </source>
</evidence>
<dbReference type="RefSeq" id="WP_066973725.1">
    <property type="nucleotide sequence ID" value="NZ_LWMT01000274.1"/>
</dbReference>
<feature type="compositionally biased region" description="Basic and acidic residues" evidence="2">
    <location>
        <begin position="1426"/>
        <end position="1438"/>
    </location>
</feature>
<sequence length="1738" mass="203340">MDINKFLNEYKYKVTAYDKKKELEEKYTDKRKFLIQMFDYSFDTDKFIENWGIDFEWEEKSFKILEKLFGNYAELVRKGWNLKQDYIYQDGYLRRSFRAPGNREITLKSKASWIKDVFYCLNYDLNIEEYAKYAYGMGYYTRSLSFLFAADINNGNEELYKLIIDIINGRSNEGKIDSSLIKTLLLIDRVESRETIANLLLAAQRQEGLRQSILETLDEAHPNNLKYIIEIILKNDLIRFSSVVRAFGVWTGLGWEEPRKNTIKRGFELGIKYLNDEDILNGTDETIEKIADLKDVYEIYMALWACGVYDIENTFKILDKLLKNDNDNLKMIAIYFISQTQLNFNDKILDNLNSDNLSLNYLTLDSLKIPYANYNYNSNSEPKISEKEVANLKNPIIKLFERTNKKSKFNKVLFDWFNIKIDRDIAMNTLIRLSDIHGDYEDLLEFYSEMNANQRSNFSSSYLNESLWSYNNQKKKEKKPLNDNQRVFAIKTLSDRSNRVQTIGMKAIKRVGTLKEEDILNIESLLKRKSATLRKGCLEILRTQPDEEFLNSAKRLIAKSTAEERKAGLDILISLKSKEKYELEISNILKELKQSKKITITEKNLLKTLESETEEYSFENGFGLYDPGNLTPTTPPKLQEPYWKSNKVNDDKNSKVNDKNSKISLKSKILSKIRKNKENEDKARNKKTRNSNIHSKLVKDNDINKDNESKWFSYSISYPEIIWKLKVLDNLINDNKDAEYEIEGYYGNTSTQILGNYLRLPKMQYNNDKDKYKNLILHETWMNWFEKSGLTSYDIELLTCTFNDYIGIENTDWVKKIGKDHIPYIFNSNFLSENFKYPQQMGFLINMFNELYPYEDRVELCLTSYENMVAAIPEDKYNEPIKRDYGDDIHWQDLTIFNIWTNKLTYKDQLTPEQAKRLWNIKKWSYDNSKSKKSNYLPRILTYAMAYEKKVIKKEDIYFQFFATGRLKEINSKPQPNGFNIIKEYPFLKELAIPVIDRVLEIELKRGDNPTNVSNLIPNISKIEGIDRFFKALQGMDKETFVRSSYGYYYNSNITKKSNFSAILKALHPQEQENSKKELDKKEFKKQFEESGISEERLVEVGMYSPQWLEYVDNTLNWKGFLSGAWWLYAHANDYLDERKISEVGKYTNIEIDEFKVGAVDVDWFKDAYNDLGEEHWNSLYNGAKYISSSAGHRRAQIFADTIAGKLTEKEIIEKIENKRNQDYVRAFGLLKIPNRKDHKEKAILRRYKLIQKFLLESKQFGAQRQESEKLASEIAIDNLARTSGFTNTLSFKWIMEGKVSKDIIKRAKPLNFDKTEISLNISSDGKIGIKTIKNGKLLKNIPVKLRKDPKVIELKDLAKELTNQNKRTKENLEETMINANIFKISEIHELLKHPVVGQLVKRLVLKIENKDSNNKDNNKYNNKYNNKDNNKDNNTHDTNYDNVEFAIYKEDKFIDINGNEIDLIDEKTEISIAHTLDLYKAGVLSDYQRYAFENKLVQPFKQIFREIYLLTPDEEKEKSISRRYSGNQVQPKVTASLLKSRGWNIDYEEGLKKLFRKQKYMAKIYALADWFTPSDVESPTIETVEFIDTKTYKNVDFDKVKPIDFSEVMRDVDLIVSVAHAGEVDPEASHSTIEMRLALIKETVRLLDLKNIQYKKNHVMIDGKLSSYSVHLGSGVVHKQPGGYISILPVHSQHRGRIFLPFADNDPKSAEIISKILLLSEDDKIEDPTILKQITTQ</sequence>
<accession>A0A162FB17</accession>
<dbReference type="PATRIC" id="fig|55758.3.peg.1969"/>
<evidence type="ECO:0000313" key="6">
    <source>
        <dbReference type="EMBL" id="KZX10455.1"/>
    </source>
</evidence>
<name>A0A162FB17_9EURY</name>
<gene>
    <name evidence="6" type="ORF">MBFIL_17540</name>
</gene>
<dbReference type="Pfam" id="PF24879">
    <property type="entry name" value="DUF7737"/>
    <property type="match status" value="1"/>
</dbReference>
<evidence type="ECO:0000259" key="4">
    <source>
        <dbReference type="Pfam" id="PF18991"/>
    </source>
</evidence>
<protein>
    <recommendedName>
        <fullName evidence="8">DUF4132 domain-containing protein</fullName>
    </recommendedName>
</protein>
<evidence type="ECO:0000259" key="5">
    <source>
        <dbReference type="Pfam" id="PF24879"/>
    </source>
</evidence>
<feature type="region of interest" description="Disordered" evidence="2">
    <location>
        <begin position="628"/>
        <end position="658"/>
    </location>
</feature>
<evidence type="ECO:0000313" key="7">
    <source>
        <dbReference type="Proteomes" id="UP000077066"/>
    </source>
</evidence>
<feature type="region of interest" description="Disordered" evidence="2">
    <location>
        <begin position="1412"/>
        <end position="1438"/>
    </location>
</feature>
<dbReference type="EMBL" id="LWMT01000274">
    <property type="protein sequence ID" value="KZX10455.1"/>
    <property type="molecule type" value="Genomic_DNA"/>
</dbReference>
<dbReference type="Pfam" id="PF18991">
    <property type="entry name" value="DUF5724"/>
    <property type="match status" value="1"/>
</dbReference>
<dbReference type="InterPro" id="IPR025406">
    <property type="entry name" value="DUF4132"/>
</dbReference>
<comment type="caution">
    <text evidence="6">The sequence shown here is derived from an EMBL/GenBank/DDBJ whole genome shotgun (WGS) entry which is preliminary data.</text>
</comment>
<feature type="domain" description="DUF7737" evidence="5">
    <location>
        <begin position="1634"/>
        <end position="1735"/>
    </location>
</feature>
<keyword evidence="7" id="KW-1185">Reference proteome</keyword>
<dbReference type="Pfam" id="PF13569">
    <property type="entry name" value="DUF4132"/>
    <property type="match status" value="1"/>
</dbReference>
<reference evidence="6 7" key="1">
    <citation type="submission" date="2016-04" db="EMBL/GenBank/DDBJ databases">
        <title>Genome sequence of Methanobrevibacter filiformis DSM 11501.</title>
        <authorList>
            <person name="Poehlein A."/>
            <person name="Seedorf H."/>
            <person name="Daniel R."/>
        </authorList>
    </citation>
    <scope>NUCLEOTIDE SEQUENCE [LARGE SCALE GENOMIC DNA]</scope>
    <source>
        <strain evidence="6 7">DSM 11501</strain>
    </source>
</reference>
<organism evidence="6 7">
    <name type="scientific">Methanobrevibacter filiformis</name>
    <dbReference type="NCBI Taxonomy" id="55758"/>
    <lineage>
        <taxon>Archaea</taxon>
        <taxon>Methanobacteriati</taxon>
        <taxon>Methanobacteriota</taxon>
        <taxon>Methanomada group</taxon>
        <taxon>Methanobacteria</taxon>
        <taxon>Methanobacteriales</taxon>
        <taxon>Methanobacteriaceae</taxon>
        <taxon>Methanobrevibacter</taxon>
    </lineage>
</organism>
<dbReference type="Proteomes" id="UP000077066">
    <property type="component" value="Unassembled WGS sequence"/>
</dbReference>
<evidence type="ECO:0008006" key="8">
    <source>
        <dbReference type="Google" id="ProtNLM"/>
    </source>
</evidence>
<keyword evidence="1" id="KW-0175">Coiled coil</keyword>
<feature type="domain" description="DUF4132" evidence="3">
    <location>
        <begin position="1336"/>
        <end position="1544"/>
    </location>
</feature>
<evidence type="ECO:0000256" key="2">
    <source>
        <dbReference type="SAM" id="MobiDB-lite"/>
    </source>
</evidence>
<feature type="domain" description="DUF5724" evidence="4">
    <location>
        <begin position="52"/>
        <end position="1296"/>
    </location>
</feature>
<dbReference type="InterPro" id="IPR043782">
    <property type="entry name" value="DUF5724"/>
</dbReference>
<feature type="coiled-coil region" evidence="1">
    <location>
        <begin position="1352"/>
        <end position="1379"/>
    </location>
</feature>
<feature type="compositionally biased region" description="Basic and acidic residues" evidence="2">
    <location>
        <begin position="647"/>
        <end position="658"/>
    </location>
</feature>
<dbReference type="InterPro" id="IPR056639">
    <property type="entry name" value="DUF7737"/>
</dbReference>